<dbReference type="PIRSF" id="PIRSF000865">
    <property type="entry name" value="Lipoprotein_lipase_LIPH"/>
    <property type="match status" value="1"/>
</dbReference>
<dbReference type="GO" id="GO:0004465">
    <property type="term" value="F:lipoprotein lipase activity"/>
    <property type="evidence" value="ECO:0007669"/>
    <property type="project" value="TreeGrafter"/>
</dbReference>
<evidence type="ECO:0000256" key="16">
    <source>
        <dbReference type="ARBA" id="ARBA00023098"/>
    </source>
</evidence>
<organism evidence="38 39">
    <name type="scientific">Petromyzon marinus</name>
    <name type="common">Sea lamprey</name>
    <dbReference type="NCBI Taxonomy" id="7757"/>
    <lineage>
        <taxon>Eukaryota</taxon>
        <taxon>Metazoa</taxon>
        <taxon>Chordata</taxon>
        <taxon>Craniata</taxon>
        <taxon>Vertebrata</taxon>
        <taxon>Cyclostomata</taxon>
        <taxon>Hyperoartia</taxon>
        <taxon>Petromyzontiformes</taxon>
        <taxon>Petromyzontidae</taxon>
        <taxon>Petromyzon</taxon>
    </lineage>
</organism>
<evidence type="ECO:0000256" key="36">
    <source>
        <dbReference type="SAM" id="SignalP"/>
    </source>
</evidence>
<feature type="binding site" evidence="33">
    <location>
        <position position="216"/>
    </location>
    <ligand>
        <name>Ca(2+)</name>
        <dbReference type="ChEBI" id="CHEBI:29108"/>
    </ligand>
</feature>
<reference evidence="39" key="1">
    <citation type="submission" date="2025-08" db="UniProtKB">
        <authorList>
            <consortium name="RefSeq"/>
        </authorList>
    </citation>
    <scope>IDENTIFICATION</scope>
    <source>
        <tissue evidence="39">Sperm</tissue>
    </source>
</reference>
<evidence type="ECO:0000256" key="30">
    <source>
        <dbReference type="ARBA" id="ARBA00049452"/>
    </source>
</evidence>
<evidence type="ECO:0000256" key="27">
    <source>
        <dbReference type="ARBA" id="ARBA00048382"/>
    </source>
</evidence>
<keyword evidence="33" id="KW-0106">Calcium</keyword>
<comment type="subcellular location">
    <subcellularLocation>
        <location evidence="3">Secreted</location>
    </subcellularLocation>
</comment>
<comment type="catalytic activity">
    <reaction evidence="24">
        <text>1,3-di-(9Z-octadecenoyl)-glycerol + H2O = 3-(9Z-octadecenoyl)-sn-glycerol + (9Z)-octadecenoate + H(+)</text>
        <dbReference type="Rhea" id="RHEA:38651"/>
        <dbReference type="ChEBI" id="CHEBI:15377"/>
        <dbReference type="ChEBI" id="CHEBI:15378"/>
        <dbReference type="ChEBI" id="CHEBI:30823"/>
        <dbReference type="ChEBI" id="CHEBI:75735"/>
        <dbReference type="ChEBI" id="CHEBI:75938"/>
    </reaction>
    <physiologicalReaction direction="left-to-right" evidence="24">
        <dbReference type="Rhea" id="RHEA:38652"/>
    </physiologicalReaction>
</comment>
<dbReference type="Pfam" id="PF00151">
    <property type="entry name" value="Lipase"/>
    <property type="match status" value="1"/>
</dbReference>
<dbReference type="Gene3D" id="3.40.50.1820">
    <property type="entry name" value="alpha/beta hydrolase"/>
    <property type="match status" value="1"/>
</dbReference>
<comment type="catalytic activity">
    <reaction evidence="1">
        <text>a 1,2-diacyl-sn-glycero-3-phosphocholine + H2O = a 2-acyl-sn-glycero-3-phosphocholine + a fatty acid + H(+)</text>
        <dbReference type="Rhea" id="RHEA:18689"/>
        <dbReference type="ChEBI" id="CHEBI:15377"/>
        <dbReference type="ChEBI" id="CHEBI:15378"/>
        <dbReference type="ChEBI" id="CHEBI:28868"/>
        <dbReference type="ChEBI" id="CHEBI:57643"/>
        <dbReference type="ChEBI" id="CHEBI:57875"/>
        <dbReference type="EC" id="3.1.1.32"/>
    </reaction>
</comment>
<dbReference type="InterPro" id="IPR002333">
    <property type="entry name" value="Lipase_hep"/>
</dbReference>
<dbReference type="Proteomes" id="UP001318040">
    <property type="component" value="Chromosome 1"/>
</dbReference>
<dbReference type="InterPro" id="IPR033906">
    <property type="entry name" value="Lipase_N"/>
</dbReference>
<comment type="catalytic activity">
    <reaction evidence="30">
        <text>1,2,3-tri-(9Z-octadecenoyl)-glycerol + H2O = 2,3-di-(9Z)-octadecenoyl-sn-glycerol + (9Z)-octadecenoate + H(+)</text>
        <dbReference type="Rhea" id="RHEA:38391"/>
        <dbReference type="ChEBI" id="CHEBI:15377"/>
        <dbReference type="ChEBI" id="CHEBI:15378"/>
        <dbReference type="ChEBI" id="CHEBI:30823"/>
        <dbReference type="ChEBI" id="CHEBI:53753"/>
        <dbReference type="ChEBI" id="CHEBI:75824"/>
    </reaction>
    <physiologicalReaction direction="left-to-right" evidence="30">
        <dbReference type="Rhea" id="RHEA:38392"/>
    </physiologicalReaction>
</comment>
<evidence type="ECO:0000256" key="1">
    <source>
        <dbReference type="ARBA" id="ARBA00000111"/>
    </source>
</evidence>
<dbReference type="RefSeq" id="XP_032801269.1">
    <property type="nucleotide sequence ID" value="XM_032945378.1"/>
</dbReference>
<dbReference type="CDD" id="cd00707">
    <property type="entry name" value="Pancreat_lipase_like"/>
    <property type="match status" value="1"/>
</dbReference>
<feature type="chain" id="PRO_5042472177" description="Hepatic triacylglycerol lipase" evidence="36">
    <location>
        <begin position="22"/>
        <end position="515"/>
    </location>
</feature>
<gene>
    <name evidence="39" type="primary">LOC116938253</name>
</gene>
<comment type="catalytic activity">
    <reaction evidence="26">
        <text>1,2,3-tributanoylglycerol + H2O = dibutanoylglycerol + butanoate + H(+)</text>
        <dbReference type="Rhea" id="RHEA:40475"/>
        <dbReference type="ChEBI" id="CHEBI:15377"/>
        <dbReference type="ChEBI" id="CHEBI:15378"/>
        <dbReference type="ChEBI" id="CHEBI:17968"/>
        <dbReference type="ChEBI" id="CHEBI:35020"/>
        <dbReference type="ChEBI" id="CHEBI:76478"/>
    </reaction>
    <physiologicalReaction direction="left-to-right" evidence="26">
        <dbReference type="Rhea" id="RHEA:40476"/>
    </physiologicalReaction>
</comment>
<evidence type="ECO:0000313" key="38">
    <source>
        <dbReference type="Proteomes" id="UP001318040"/>
    </source>
</evidence>
<dbReference type="InterPro" id="IPR016272">
    <property type="entry name" value="Lipase_LIPH"/>
</dbReference>
<comment type="catalytic activity">
    <reaction evidence="27">
        <text>1,2-di-(9Z-octadecenoyl)-sn-glycerol + H2O = 2-(9Z-octadecenoyl)-glycerol + (9Z)-octadecenoate + H(+)</text>
        <dbReference type="Rhea" id="RHEA:38511"/>
        <dbReference type="ChEBI" id="CHEBI:15377"/>
        <dbReference type="ChEBI" id="CHEBI:15378"/>
        <dbReference type="ChEBI" id="CHEBI:30823"/>
        <dbReference type="ChEBI" id="CHEBI:52333"/>
        <dbReference type="ChEBI" id="CHEBI:73990"/>
    </reaction>
    <physiologicalReaction direction="left-to-right" evidence="27">
        <dbReference type="Rhea" id="RHEA:38512"/>
    </physiologicalReaction>
</comment>
<evidence type="ECO:0000256" key="29">
    <source>
        <dbReference type="ARBA" id="ARBA00048656"/>
    </source>
</evidence>
<comment type="catalytic activity">
    <reaction evidence="23">
        <text>1,2-dihexadecanoyl-sn-glycero-3-phosphocholine + H2O = hexadecanoyl-sn-glycero-3-phosphocholine + hexadecanoate + H(+)</text>
        <dbReference type="Rhea" id="RHEA:41384"/>
        <dbReference type="ChEBI" id="CHEBI:7896"/>
        <dbReference type="ChEBI" id="CHEBI:15377"/>
        <dbReference type="ChEBI" id="CHEBI:15378"/>
        <dbReference type="ChEBI" id="CHEBI:64563"/>
        <dbReference type="ChEBI" id="CHEBI:72999"/>
    </reaction>
    <physiologicalReaction direction="left-to-right" evidence="23">
        <dbReference type="Rhea" id="RHEA:41385"/>
    </physiologicalReaction>
</comment>
<keyword evidence="10" id="KW-0964">Secreted</keyword>
<feature type="binding site" evidence="33">
    <location>
        <position position="221"/>
    </location>
    <ligand>
        <name>Ca(2+)</name>
        <dbReference type="ChEBI" id="CHEBI:29108"/>
    </ligand>
</feature>
<dbReference type="PANTHER" id="PTHR11610">
    <property type="entry name" value="LIPASE"/>
    <property type="match status" value="1"/>
</dbReference>
<dbReference type="InterPro" id="IPR013818">
    <property type="entry name" value="Lipase"/>
</dbReference>
<evidence type="ECO:0000256" key="14">
    <source>
        <dbReference type="ARBA" id="ARBA00022850"/>
    </source>
</evidence>
<dbReference type="Gene3D" id="2.60.60.20">
    <property type="entry name" value="PLAT/LH2 domain"/>
    <property type="match status" value="1"/>
</dbReference>
<comment type="catalytic activity">
    <reaction evidence="25">
        <text>1-(9Z-octadecenoyl)-sn-glycero-3-phospho-L-serine + H2O = sn-glycero-3-phospho-L-serine + (9Z)-octadecenoate + H(+)</text>
        <dbReference type="Rhea" id="RHEA:40499"/>
        <dbReference type="ChEBI" id="CHEBI:15377"/>
        <dbReference type="ChEBI" id="CHEBI:15378"/>
        <dbReference type="ChEBI" id="CHEBI:30823"/>
        <dbReference type="ChEBI" id="CHEBI:64765"/>
        <dbReference type="ChEBI" id="CHEBI:74617"/>
    </reaction>
    <physiologicalReaction direction="left-to-right" evidence="25">
        <dbReference type="Rhea" id="RHEA:40500"/>
    </physiologicalReaction>
</comment>
<comment type="function">
    <text evidence="21">Catalyzes the hydrolysis of triglycerides and phospholipids present in circulating plasma lipoproteins, including chylomicrons, intermediate density lipoproteins (IDL), low density lipoproteins (LDL) of large size and high density lipoproteins (HDL), releasing free fatty acids (FFA) and smaller lipoprotein particles. Also exhibits lysophospholipase activity. Can hydrolyze both neutral lipid and phospholipid substrates but shows a greater binding affinity for neutral lipid substrates than phospholipid substrates. In native LDL, preferentially hydrolyzes the phosphatidylcholine species containing polyunsaturated fatty acids at sn-2 position.</text>
</comment>
<dbReference type="InterPro" id="IPR000734">
    <property type="entry name" value="TAG_lipase"/>
</dbReference>
<comment type="similarity">
    <text evidence="4 35">Belongs to the AB hydrolase superfamily. Lipase family.</text>
</comment>
<dbReference type="FunFam" id="2.60.60.20:FF:000010">
    <property type="entry name" value="hepatic triacylglycerol lipase"/>
    <property type="match status" value="1"/>
</dbReference>
<evidence type="ECO:0000256" key="32">
    <source>
        <dbReference type="PIRSR" id="PIRSR000865-1"/>
    </source>
</evidence>
<dbReference type="GO" id="GO:0046872">
    <property type="term" value="F:metal ion binding"/>
    <property type="evidence" value="ECO:0007669"/>
    <property type="project" value="UniProtKB-KW"/>
</dbReference>
<dbReference type="EC" id="3.1.1.3" evidence="8"/>
<evidence type="ECO:0000256" key="12">
    <source>
        <dbReference type="ARBA" id="ARBA00022729"/>
    </source>
</evidence>
<dbReference type="AlphaFoldDB" id="A0AAJ7SLF9"/>
<keyword evidence="13" id="KW-0378">Hydrolase</keyword>
<dbReference type="GeneID" id="116938253"/>
<evidence type="ECO:0000256" key="28">
    <source>
        <dbReference type="ARBA" id="ARBA00048386"/>
    </source>
</evidence>
<evidence type="ECO:0000256" key="9">
    <source>
        <dbReference type="ARBA" id="ARBA00019624"/>
    </source>
</evidence>
<accession>A0AAJ7SLF9</accession>
<keyword evidence="38" id="KW-1185">Reference proteome</keyword>
<dbReference type="GO" id="GO:0034185">
    <property type="term" value="F:apolipoprotein binding"/>
    <property type="evidence" value="ECO:0007669"/>
    <property type="project" value="TreeGrafter"/>
</dbReference>
<evidence type="ECO:0000256" key="7">
    <source>
        <dbReference type="ARBA" id="ARBA00013274"/>
    </source>
</evidence>
<evidence type="ECO:0000256" key="24">
    <source>
        <dbReference type="ARBA" id="ARBA00047699"/>
    </source>
</evidence>
<evidence type="ECO:0000256" key="25">
    <source>
        <dbReference type="ARBA" id="ARBA00048284"/>
    </source>
</evidence>
<comment type="catalytic activity">
    <reaction evidence="31">
        <text>a 1-acyl-sn-glycero-3-phosphocholine + H2O = sn-glycerol 3-phosphocholine + a fatty acid + H(+)</text>
        <dbReference type="Rhea" id="RHEA:15177"/>
        <dbReference type="ChEBI" id="CHEBI:15377"/>
        <dbReference type="ChEBI" id="CHEBI:15378"/>
        <dbReference type="ChEBI" id="CHEBI:16870"/>
        <dbReference type="ChEBI" id="CHEBI:28868"/>
        <dbReference type="ChEBI" id="CHEBI:58168"/>
        <dbReference type="EC" id="3.1.1.5"/>
    </reaction>
</comment>
<evidence type="ECO:0000256" key="10">
    <source>
        <dbReference type="ARBA" id="ARBA00022525"/>
    </source>
</evidence>
<dbReference type="InterPro" id="IPR029058">
    <property type="entry name" value="AB_hydrolase_fold"/>
</dbReference>
<dbReference type="PANTHER" id="PTHR11610:SF2">
    <property type="entry name" value="HEPATIC TRIACYLGLYCEROL LIPASE"/>
    <property type="match status" value="1"/>
</dbReference>
<evidence type="ECO:0000256" key="20">
    <source>
        <dbReference type="ARBA" id="ARBA00031180"/>
    </source>
</evidence>
<dbReference type="EC" id="3.1.1.32" evidence="6"/>
<keyword evidence="33" id="KW-0479">Metal-binding</keyword>
<evidence type="ECO:0000256" key="8">
    <source>
        <dbReference type="ARBA" id="ARBA00013279"/>
    </source>
</evidence>
<evidence type="ECO:0000256" key="3">
    <source>
        <dbReference type="ARBA" id="ARBA00004613"/>
    </source>
</evidence>
<dbReference type="SUPFAM" id="SSF49723">
    <property type="entry name" value="Lipase/lipooxygenase domain (PLAT/LH2 domain)"/>
    <property type="match status" value="1"/>
</dbReference>
<comment type="catalytic activity">
    <reaction evidence="22">
        <text>1,2-di-(9Z-octadecenoyl)-sn-glycero-3-phosphocholine + H2O = (9Z-octadecenoyl)-sn-glycero-3-phosphocholine + (9Z)-octadecenoate + H(+)</text>
        <dbReference type="Rhea" id="RHEA:38699"/>
        <dbReference type="ChEBI" id="CHEBI:15377"/>
        <dbReference type="ChEBI" id="CHEBI:15378"/>
        <dbReference type="ChEBI" id="CHEBI:30823"/>
        <dbReference type="ChEBI" id="CHEBI:74669"/>
        <dbReference type="ChEBI" id="CHEBI:76083"/>
    </reaction>
    <physiologicalReaction direction="left-to-right" evidence="22">
        <dbReference type="Rhea" id="RHEA:38700"/>
    </physiologicalReaction>
</comment>
<dbReference type="PROSITE" id="PS50095">
    <property type="entry name" value="PLAT"/>
    <property type="match status" value="1"/>
</dbReference>
<evidence type="ECO:0000256" key="21">
    <source>
        <dbReference type="ARBA" id="ARBA00045615"/>
    </source>
</evidence>
<feature type="active site" description="Charge relay system" evidence="32">
    <location>
        <position position="202"/>
    </location>
</feature>
<name>A0AAJ7SLF9_PETMA</name>
<evidence type="ECO:0000256" key="6">
    <source>
        <dbReference type="ARBA" id="ARBA00013179"/>
    </source>
</evidence>
<feature type="signal peptide" evidence="36">
    <location>
        <begin position="1"/>
        <end position="21"/>
    </location>
</feature>
<keyword evidence="16" id="KW-0443">Lipid metabolism</keyword>
<feature type="active site" description="Nucleophile" evidence="32">
    <location>
        <position position="176"/>
    </location>
</feature>
<evidence type="ECO:0000256" key="33">
    <source>
        <dbReference type="PIRSR" id="PIRSR000865-2"/>
    </source>
</evidence>
<dbReference type="InterPro" id="IPR036392">
    <property type="entry name" value="PLAT/LH2_dom_sf"/>
</dbReference>
<evidence type="ECO:0000256" key="34">
    <source>
        <dbReference type="PROSITE-ProRule" id="PRU00152"/>
    </source>
</evidence>
<keyword evidence="17" id="KW-0325">Glycoprotein</keyword>
<comment type="catalytic activity">
    <reaction evidence="29">
        <text>1-hexadecanoyl-sn-glycero-3-phosphocholine + H2O = sn-glycerol 3-phosphocholine + hexadecanoate + H(+)</text>
        <dbReference type="Rhea" id="RHEA:40435"/>
        <dbReference type="ChEBI" id="CHEBI:7896"/>
        <dbReference type="ChEBI" id="CHEBI:15377"/>
        <dbReference type="ChEBI" id="CHEBI:15378"/>
        <dbReference type="ChEBI" id="CHEBI:16870"/>
        <dbReference type="ChEBI" id="CHEBI:72998"/>
    </reaction>
    <physiologicalReaction direction="left-to-right" evidence="29">
        <dbReference type="Rhea" id="RHEA:40436"/>
    </physiologicalReaction>
</comment>
<evidence type="ECO:0000256" key="18">
    <source>
        <dbReference type="ARBA" id="ARBA00029723"/>
    </source>
</evidence>
<dbReference type="FunFam" id="3.40.50.1820:FF:000441">
    <property type="entry name" value="Lipoprotein lipase"/>
    <property type="match status" value="1"/>
</dbReference>
<dbReference type="SMART" id="SM00308">
    <property type="entry name" value="LH2"/>
    <property type="match status" value="1"/>
</dbReference>
<evidence type="ECO:0000259" key="37">
    <source>
        <dbReference type="PROSITE" id="PS50095"/>
    </source>
</evidence>
<evidence type="ECO:0000256" key="17">
    <source>
        <dbReference type="ARBA" id="ARBA00023180"/>
    </source>
</evidence>
<evidence type="ECO:0000313" key="39">
    <source>
        <dbReference type="RefSeq" id="XP_032801269.1"/>
    </source>
</evidence>
<comment type="subunit">
    <text evidence="5">Homodimer.</text>
</comment>
<dbReference type="GO" id="GO:0004622">
    <property type="term" value="F:phosphatidylcholine lysophospholipase activity"/>
    <property type="evidence" value="ECO:0007669"/>
    <property type="project" value="UniProtKB-EC"/>
</dbReference>
<dbReference type="KEGG" id="pmrn:116938253"/>
<dbReference type="EC" id="3.1.1.5" evidence="7"/>
<dbReference type="GO" id="GO:0034364">
    <property type="term" value="C:high-density lipoprotein particle"/>
    <property type="evidence" value="ECO:0007669"/>
    <property type="project" value="UniProtKB-KW"/>
</dbReference>
<evidence type="ECO:0000256" key="26">
    <source>
        <dbReference type="ARBA" id="ARBA00048377"/>
    </source>
</evidence>
<evidence type="ECO:0000256" key="35">
    <source>
        <dbReference type="RuleBase" id="RU004262"/>
    </source>
</evidence>
<evidence type="ECO:0000256" key="15">
    <source>
        <dbReference type="ARBA" id="ARBA00022963"/>
    </source>
</evidence>
<protein>
    <recommendedName>
        <fullName evidence="9">Hepatic triacylglycerol lipase</fullName>
        <ecNumber evidence="8">3.1.1.3</ecNumber>
        <ecNumber evidence="6">3.1.1.32</ecNumber>
        <ecNumber evidence="7">3.1.1.5</ecNumber>
    </recommendedName>
    <alternativeName>
        <fullName evidence="19">Lipase member C</fullName>
    </alternativeName>
    <alternativeName>
        <fullName evidence="18">Lysophospholipase</fullName>
    </alternativeName>
    <alternativeName>
        <fullName evidence="20">Phospholipase A1</fullName>
    </alternativeName>
</protein>
<dbReference type="PRINTS" id="PR00821">
    <property type="entry name" value="TAGLIPASE"/>
</dbReference>
<evidence type="ECO:0000256" key="22">
    <source>
        <dbReference type="ARBA" id="ARBA00047643"/>
    </source>
</evidence>
<evidence type="ECO:0000256" key="2">
    <source>
        <dbReference type="ARBA" id="ARBA00001024"/>
    </source>
</evidence>
<dbReference type="GO" id="GO:0008970">
    <property type="term" value="F:phospholipase A1 activity"/>
    <property type="evidence" value="ECO:0007669"/>
    <property type="project" value="UniProtKB-EC"/>
</dbReference>
<comment type="catalytic activity">
    <reaction evidence="2">
        <text>a triacylglycerol + H2O = a diacylglycerol + a fatty acid + H(+)</text>
        <dbReference type="Rhea" id="RHEA:12044"/>
        <dbReference type="ChEBI" id="CHEBI:15377"/>
        <dbReference type="ChEBI" id="CHEBI:15378"/>
        <dbReference type="ChEBI" id="CHEBI:17855"/>
        <dbReference type="ChEBI" id="CHEBI:18035"/>
        <dbReference type="ChEBI" id="CHEBI:28868"/>
        <dbReference type="EC" id="3.1.1.3"/>
    </reaction>
</comment>
<evidence type="ECO:0000256" key="31">
    <source>
        <dbReference type="ARBA" id="ARBA00049531"/>
    </source>
</evidence>
<dbReference type="GO" id="GO:0008201">
    <property type="term" value="F:heparin binding"/>
    <property type="evidence" value="ECO:0007669"/>
    <property type="project" value="UniProtKB-KW"/>
</dbReference>
<comment type="caution">
    <text evidence="34">Lacks conserved residue(s) required for the propagation of feature annotation.</text>
</comment>
<dbReference type="InterPro" id="IPR001024">
    <property type="entry name" value="PLAT/LH2_dom"/>
</dbReference>
<sequence>MNMRTTVVCLFLLCLLKTGTANVNSSASGISGILTKLFPDAPAFMGSIIGVPAEPNTNFFLKRGSEEDDGCLLVLENPVSLDACEFNASAKTFFIIHGWSMSGVLEPWVPKLAVALYNNDQSANVVVVEWLGRSRLHYPLAVQNTRVVGKDIAAFVDWLHKQTNVSLEKIHFLGYSLGAHVAGFAGSFITSPGKIGRITGLDPAGPAFEGMLDDERLSPNDAHFVDAVHTFTRGTLGLSIGIQQPVAHADFYPNGGHFQPGCVFTNAYKNIADLGFMGIVETVKCEHERSIHLFIDSLLHPDQQSVAYRCTDMGRFERGMCLSCGGHRCNRMGYGVERVRPRRSHRLFLRTSAVMPFKVYHYQLKVHLMGLTEKVEEFLEPALSVSLFGTKGEANDLKMSTVEKVSPNRTYSFLVTTDVEVGDLLQIRIRWDKTSTWGSVWQQMKVILPWAQGKGKYGNQLLLRKIRVKSGETQQRLAFCSSDFNKVELSPELEQTFQRCREEWVRPRRRHARSV</sequence>
<proteinExistence type="inferred from homology"/>
<dbReference type="Pfam" id="PF01477">
    <property type="entry name" value="PLAT"/>
    <property type="match status" value="1"/>
</dbReference>
<evidence type="ECO:0000256" key="23">
    <source>
        <dbReference type="ARBA" id="ARBA00047668"/>
    </source>
</evidence>
<comment type="catalytic activity">
    <reaction evidence="28">
        <text>1,2,3-tri-(9Z-octadecenoyl)-glycerol + H2O = di-(9Z)-octadecenoylglycerol + (9Z)-octadecenoate + H(+)</text>
        <dbReference type="Rhea" id="RHEA:38575"/>
        <dbReference type="ChEBI" id="CHEBI:15377"/>
        <dbReference type="ChEBI" id="CHEBI:15378"/>
        <dbReference type="ChEBI" id="CHEBI:30823"/>
        <dbReference type="ChEBI" id="CHEBI:53753"/>
        <dbReference type="ChEBI" id="CHEBI:75945"/>
    </reaction>
    <physiologicalReaction direction="left-to-right" evidence="28">
        <dbReference type="Rhea" id="RHEA:38576"/>
    </physiologicalReaction>
</comment>
<dbReference type="PRINTS" id="PR00824">
    <property type="entry name" value="HEPLIPASE"/>
</dbReference>
<feature type="active site" description="Charge relay system" evidence="32">
    <location>
        <position position="287"/>
    </location>
</feature>
<evidence type="ECO:0000256" key="13">
    <source>
        <dbReference type="ARBA" id="ARBA00022801"/>
    </source>
</evidence>
<evidence type="ECO:0000256" key="19">
    <source>
        <dbReference type="ARBA" id="ARBA00030539"/>
    </source>
</evidence>
<evidence type="ECO:0000256" key="11">
    <source>
        <dbReference type="ARBA" id="ARBA00022674"/>
    </source>
</evidence>
<keyword evidence="15" id="KW-0442">Lipid degradation</keyword>
<keyword evidence="14" id="KW-0345">HDL</keyword>
<evidence type="ECO:0000256" key="4">
    <source>
        <dbReference type="ARBA" id="ARBA00010701"/>
    </source>
</evidence>
<dbReference type="GO" id="GO:0016042">
    <property type="term" value="P:lipid catabolic process"/>
    <property type="evidence" value="ECO:0007669"/>
    <property type="project" value="UniProtKB-KW"/>
</dbReference>
<feature type="domain" description="PLAT" evidence="37">
    <location>
        <begin position="360"/>
        <end position="499"/>
    </location>
</feature>
<keyword evidence="12 36" id="KW-0732">Signal</keyword>
<keyword evidence="11" id="KW-0358">Heparin-binding</keyword>
<evidence type="ECO:0000256" key="5">
    <source>
        <dbReference type="ARBA" id="ARBA00011738"/>
    </source>
</evidence>
<dbReference type="SUPFAM" id="SSF53474">
    <property type="entry name" value="alpha/beta-Hydrolases"/>
    <property type="match status" value="1"/>
</dbReference>